<protein>
    <submittedName>
        <fullName evidence="1">Uncharacterized protein</fullName>
    </submittedName>
</protein>
<organism evidence="1 2">
    <name type="scientific">Mycolicibacterium fluoranthenivorans</name>
    <dbReference type="NCBI Taxonomy" id="258505"/>
    <lineage>
        <taxon>Bacteria</taxon>
        <taxon>Bacillati</taxon>
        <taxon>Actinomycetota</taxon>
        <taxon>Actinomycetes</taxon>
        <taxon>Mycobacteriales</taxon>
        <taxon>Mycobacteriaceae</taxon>
        <taxon>Mycolicibacterium</taxon>
    </lineage>
</organism>
<dbReference type="AlphaFoldDB" id="A0A7G8PKK8"/>
<name>A0A7G8PKK8_9MYCO</name>
<dbReference type="RefSeq" id="WP_187098472.1">
    <property type="nucleotide sequence ID" value="NZ_CP059894.1"/>
</dbReference>
<dbReference type="EMBL" id="CP059894">
    <property type="protein sequence ID" value="QNJ94874.1"/>
    <property type="molecule type" value="Genomic_DNA"/>
</dbReference>
<reference evidence="1 2" key="1">
    <citation type="submission" date="2020-07" db="EMBL/GenBank/DDBJ databases">
        <title>Draft genome sequence of four isobutane-metabolizing strains capable of cometabolically degrading diverse ether contaminants.</title>
        <authorList>
            <person name="Chen W."/>
            <person name="Faulkner N."/>
            <person name="Smith C."/>
            <person name="Hyman M."/>
        </authorList>
    </citation>
    <scope>NUCLEOTIDE SEQUENCE [LARGE SCALE GENOMIC DNA]</scope>
    <source>
        <strain evidence="1 2">2A</strain>
    </source>
</reference>
<evidence type="ECO:0000313" key="2">
    <source>
        <dbReference type="Proteomes" id="UP000515498"/>
    </source>
</evidence>
<dbReference type="KEGG" id="mflu:HZU40_11860"/>
<gene>
    <name evidence="1" type="ORF">HZU40_11860</name>
</gene>
<dbReference type="Proteomes" id="UP000515498">
    <property type="component" value="Chromosome"/>
</dbReference>
<evidence type="ECO:0000313" key="1">
    <source>
        <dbReference type="EMBL" id="QNJ94874.1"/>
    </source>
</evidence>
<accession>A0A7G8PKK8</accession>
<sequence>MDLDRLHPGDVSGHKTIRADLGAFGRELVVISGIACPDWGIDDDHVHREKCVLHLRERVDNVEHAAVHVGLASIANGESEFIFATDATQLDVDAAGELVLTTDLALMGESSALSRFGYQIVLTTRKVTTEISGTISWATRWFRPTASDPAGVSGVFKILANQRQVTQTQGGPGEFGQSLESLTPVAPGEITSVTVDDDMSRAHYRIVEPPKGVELKVTVDQTGMGAGVGFYAPNGDLVTVTVADPLITGIDFTGVFRPGLR</sequence>
<proteinExistence type="predicted"/>